<evidence type="ECO:0000313" key="7">
    <source>
        <dbReference type="EMBL" id="AYG84893.1"/>
    </source>
</evidence>
<evidence type="ECO:0000313" key="8">
    <source>
        <dbReference type="Proteomes" id="UP000271554"/>
    </source>
</evidence>
<dbReference type="AlphaFoldDB" id="A0A387HQD4"/>
<proteinExistence type="predicted"/>
<dbReference type="InterPro" id="IPR011006">
    <property type="entry name" value="CheY-like_superfamily"/>
</dbReference>
<keyword evidence="8" id="KW-1185">Reference proteome</keyword>
<dbReference type="CDD" id="cd17535">
    <property type="entry name" value="REC_NarL-like"/>
    <property type="match status" value="1"/>
</dbReference>
<dbReference type="GO" id="GO:0006355">
    <property type="term" value="P:regulation of DNA-templated transcription"/>
    <property type="evidence" value="ECO:0007669"/>
    <property type="project" value="InterPro"/>
</dbReference>
<dbReference type="EMBL" id="CP032698">
    <property type="protein sequence ID" value="AYG84893.1"/>
    <property type="molecule type" value="Genomic_DNA"/>
</dbReference>
<dbReference type="PANTHER" id="PTHR43214">
    <property type="entry name" value="TWO-COMPONENT RESPONSE REGULATOR"/>
    <property type="match status" value="1"/>
</dbReference>
<dbReference type="InterPro" id="IPR001789">
    <property type="entry name" value="Sig_transdc_resp-reg_receiver"/>
</dbReference>
<dbReference type="Gene3D" id="3.40.50.2300">
    <property type="match status" value="1"/>
</dbReference>
<dbReference type="PROSITE" id="PS50110">
    <property type="entry name" value="RESPONSE_REGULATORY"/>
    <property type="match status" value="1"/>
</dbReference>
<dbReference type="PANTHER" id="PTHR43214:SF42">
    <property type="entry name" value="TRANSCRIPTIONAL REGULATORY PROTEIN DESR"/>
    <property type="match status" value="1"/>
</dbReference>
<feature type="region of interest" description="Disordered" evidence="4">
    <location>
        <begin position="1"/>
        <end position="20"/>
    </location>
</feature>
<sequence length="230" mass="24185">MIVPSATSKDAPMPAPSPSRRPVRILLVEDHDMVAEAICLALERSPDLQIVGRAASVASALADAQRCTPDVVLMDRRLPDGDGVAAIADLLALLPDARVLVLAGEGSGSVAVRVAQTGGAGLILKDRGLSELEDAVRRVAAGETVFSQELLGDVLGRLTGRVPGLGENLTPREREVLHLLGEGRTTAEISEQLGVALNTGRNHVQRVLEKLGARSQLEAVAIARREGILK</sequence>
<evidence type="ECO:0000259" key="6">
    <source>
        <dbReference type="PROSITE" id="PS50110"/>
    </source>
</evidence>
<dbReference type="InterPro" id="IPR016032">
    <property type="entry name" value="Sig_transdc_resp-reg_C-effctor"/>
</dbReference>
<evidence type="ECO:0000256" key="2">
    <source>
        <dbReference type="ARBA" id="ARBA00023125"/>
    </source>
</evidence>
<dbReference type="InterPro" id="IPR058245">
    <property type="entry name" value="NreC/VraR/RcsB-like_REC"/>
</dbReference>
<feature type="domain" description="Response regulatory" evidence="6">
    <location>
        <begin position="24"/>
        <end position="140"/>
    </location>
</feature>
<dbReference type="SUPFAM" id="SSF52172">
    <property type="entry name" value="CheY-like"/>
    <property type="match status" value="1"/>
</dbReference>
<dbReference type="SUPFAM" id="SSF46894">
    <property type="entry name" value="C-terminal effector domain of the bipartite response regulators"/>
    <property type="match status" value="1"/>
</dbReference>
<gene>
    <name evidence="7" type="primary">vraR_7</name>
    <name evidence="7" type="ORF">DWB77_07108</name>
</gene>
<reference evidence="7 8" key="1">
    <citation type="submission" date="2018-10" db="EMBL/GenBank/DDBJ databases">
        <title>Relationship between Morphology and Antimicrobial Activity in Streptomyces.</title>
        <authorList>
            <person name="Kang H.J."/>
            <person name="Kim S.B."/>
        </authorList>
    </citation>
    <scope>NUCLEOTIDE SEQUENCE [LARGE SCALE GENOMIC DNA]</scope>
    <source>
        <strain evidence="7 8">BH38</strain>
    </source>
</reference>
<feature type="modified residue" description="4-aspartylphosphate" evidence="3">
    <location>
        <position position="75"/>
    </location>
</feature>
<organism evidence="7 8">
    <name type="scientific">Streptomyces hundungensis</name>
    <dbReference type="NCBI Taxonomy" id="1077946"/>
    <lineage>
        <taxon>Bacteria</taxon>
        <taxon>Bacillati</taxon>
        <taxon>Actinomycetota</taxon>
        <taxon>Actinomycetes</taxon>
        <taxon>Kitasatosporales</taxon>
        <taxon>Streptomycetaceae</taxon>
        <taxon>Streptomyces</taxon>
    </lineage>
</organism>
<dbReference type="InterPro" id="IPR039420">
    <property type="entry name" value="WalR-like"/>
</dbReference>
<dbReference type="SMART" id="SM00421">
    <property type="entry name" value="HTH_LUXR"/>
    <property type="match status" value="1"/>
</dbReference>
<feature type="domain" description="HTH luxR-type" evidence="5">
    <location>
        <begin position="162"/>
        <end position="227"/>
    </location>
</feature>
<dbReference type="SMART" id="SM00448">
    <property type="entry name" value="REC"/>
    <property type="match status" value="1"/>
</dbReference>
<dbReference type="GO" id="GO:0000160">
    <property type="term" value="P:phosphorelay signal transduction system"/>
    <property type="evidence" value="ECO:0007669"/>
    <property type="project" value="InterPro"/>
</dbReference>
<dbReference type="Pfam" id="PF00196">
    <property type="entry name" value="GerE"/>
    <property type="match status" value="1"/>
</dbReference>
<dbReference type="CDD" id="cd06170">
    <property type="entry name" value="LuxR_C_like"/>
    <property type="match status" value="1"/>
</dbReference>
<protein>
    <submittedName>
        <fullName evidence="7">Response regulator protein VraR</fullName>
    </submittedName>
</protein>
<evidence type="ECO:0000256" key="1">
    <source>
        <dbReference type="ARBA" id="ARBA00022553"/>
    </source>
</evidence>
<dbReference type="PROSITE" id="PS50043">
    <property type="entry name" value="HTH_LUXR_2"/>
    <property type="match status" value="1"/>
</dbReference>
<keyword evidence="2" id="KW-0238">DNA-binding</keyword>
<dbReference type="PRINTS" id="PR00038">
    <property type="entry name" value="HTHLUXR"/>
</dbReference>
<name>A0A387HQD4_9ACTN</name>
<dbReference type="GO" id="GO:0003677">
    <property type="term" value="F:DNA binding"/>
    <property type="evidence" value="ECO:0007669"/>
    <property type="project" value="UniProtKB-KW"/>
</dbReference>
<accession>A0A387HQD4</accession>
<dbReference type="InterPro" id="IPR000792">
    <property type="entry name" value="Tscrpt_reg_LuxR_C"/>
</dbReference>
<dbReference type="KEGG" id="shun:DWB77_07108"/>
<dbReference type="Pfam" id="PF00072">
    <property type="entry name" value="Response_reg"/>
    <property type="match status" value="1"/>
</dbReference>
<keyword evidence="1 3" id="KW-0597">Phosphoprotein</keyword>
<evidence type="ECO:0000256" key="3">
    <source>
        <dbReference type="PROSITE-ProRule" id="PRU00169"/>
    </source>
</evidence>
<dbReference type="Proteomes" id="UP000271554">
    <property type="component" value="Chromosome"/>
</dbReference>
<evidence type="ECO:0000256" key="4">
    <source>
        <dbReference type="SAM" id="MobiDB-lite"/>
    </source>
</evidence>
<evidence type="ECO:0000259" key="5">
    <source>
        <dbReference type="PROSITE" id="PS50043"/>
    </source>
</evidence>